<keyword evidence="3" id="KW-1185">Reference proteome</keyword>
<dbReference type="InterPro" id="IPR000182">
    <property type="entry name" value="GNAT_dom"/>
</dbReference>
<name>A0ABQ7FRQ6_9ACTN</name>
<organism evidence="2 3">
    <name type="scientific">Streptomyces lycii</name>
    <dbReference type="NCBI Taxonomy" id="2654337"/>
    <lineage>
        <taxon>Bacteria</taxon>
        <taxon>Bacillati</taxon>
        <taxon>Actinomycetota</taxon>
        <taxon>Actinomycetes</taxon>
        <taxon>Kitasatosporales</taxon>
        <taxon>Streptomycetaceae</taxon>
        <taxon>Streptomyces</taxon>
    </lineage>
</organism>
<dbReference type="SUPFAM" id="SSF55729">
    <property type="entry name" value="Acyl-CoA N-acyltransferases (Nat)"/>
    <property type="match status" value="1"/>
</dbReference>
<dbReference type="Gene3D" id="3.40.630.30">
    <property type="match status" value="1"/>
</dbReference>
<protein>
    <submittedName>
        <fullName evidence="2">GNAT family N-acetyltransferase</fullName>
    </submittedName>
</protein>
<accession>A0ABQ7FRQ6</accession>
<dbReference type="Proteomes" id="UP000621266">
    <property type="component" value="Unassembled WGS sequence"/>
</dbReference>
<proteinExistence type="predicted"/>
<dbReference type="RefSeq" id="WP_156205002.1">
    <property type="nucleotide sequence ID" value="NZ_WHPN01000048.1"/>
</dbReference>
<dbReference type="PROSITE" id="PS51186">
    <property type="entry name" value="GNAT"/>
    <property type="match status" value="1"/>
</dbReference>
<evidence type="ECO:0000259" key="1">
    <source>
        <dbReference type="PROSITE" id="PS51186"/>
    </source>
</evidence>
<feature type="domain" description="N-acetyltransferase" evidence="1">
    <location>
        <begin position="146"/>
        <end position="281"/>
    </location>
</feature>
<reference evidence="2 3" key="1">
    <citation type="submission" date="2019-10" db="EMBL/GenBank/DDBJ databases">
        <title>Streptomyces tenebrisbrunneis sp.nov., an endogenous actinomycete isolated from of Lycium ruthenicum.</title>
        <authorList>
            <person name="Ma L."/>
        </authorList>
    </citation>
    <scope>NUCLEOTIDE SEQUENCE [LARGE SCALE GENOMIC DNA]</scope>
    <source>
        <strain evidence="2 3">TRM 66187</strain>
    </source>
</reference>
<dbReference type="EMBL" id="WHPN01000048">
    <property type="protein sequence ID" value="KAF4410676.1"/>
    <property type="molecule type" value="Genomic_DNA"/>
</dbReference>
<dbReference type="InterPro" id="IPR016181">
    <property type="entry name" value="Acyl_CoA_acyltransferase"/>
</dbReference>
<comment type="caution">
    <text evidence="2">The sequence shown here is derived from an EMBL/GenBank/DDBJ whole genome shotgun (WGS) entry which is preliminary data.</text>
</comment>
<dbReference type="Pfam" id="PF08445">
    <property type="entry name" value="FR47"/>
    <property type="match status" value="1"/>
</dbReference>
<evidence type="ECO:0000313" key="2">
    <source>
        <dbReference type="EMBL" id="KAF4410676.1"/>
    </source>
</evidence>
<evidence type="ECO:0000313" key="3">
    <source>
        <dbReference type="Proteomes" id="UP000621266"/>
    </source>
</evidence>
<gene>
    <name evidence="2" type="ORF">GCU69_02550</name>
</gene>
<sequence>MAWTTTEHLGTFLGTAGAFLRALPARHSVLLSVADSLERGGSRRYGDDPPEYGWWTAPDGEVAGAFLRTPPHPVLLSTMPDEAAVALAARTEIAGAPADGVNAVRSAAEAYAAAWQRRTGGRLGTAAVHRLHRLAELVPPDPAPPGRARVAGRRDRALLVDWYASFMRETGSLALDPGKAVDDRLGHGGLSLWEDASGPLAMAGVTPAVAGTARIASVYTPPELRGRGYAGAVTAEVSRVACDAGLEVLLFTDLANPTSNALYRRLGYRPVEDHLVLSATG</sequence>
<dbReference type="InterPro" id="IPR013653">
    <property type="entry name" value="GCN5-like_dom"/>
</dbReference>